<dbReference type="Gene3D" id="3.40.1730.10">
    <property type="entry name" value="pa0076 domain"/>
    <property type="match status" value="1"/>
</dbReference>
<dbReference type="EMBL" id="FNEW01000005">
    <property type="protein sequence ID" value="SDK18625.1"/>
    <property type="molecule type" value="Genomic_DNA"/>
</dbReference>
<accession>A0A7Z7FSU6</accession>
<gene>
    <name evidence="3" type="ORF">SAMN05428983_4139</name>
</gene>
<dbReference type="AlphaFoldDB" id="A0A7Z7FSU6"/>
<dbReference type="Pfam" id="PF00481">
    <property type="entry name" value="PP2C"/>
    <property type="match status" value="1"/>
</dbReference>
<organism evidence="3 4">
    <name type="scientific">Agrobacterium fabrum</name>
    <dbReference type="NCBI Taxonomy" id="1176649"/>
    <lineage>
        <taxon>Bacteria</taxon>
        <taxon>Pseudomonadati</taxon>
        <taxon>Pseudomonadota</taxon>
        <taxon>Alphaproteobacteria</taxon>
        <taxon>Hyphomicrobiales</taxon>
        <taxon>Rhizobiaceae</taxon>
        <taxon>Rhizobium/Agrobacterium group</taxon>
        <taxon>Agrobacterium</taxon>
        <taxon>Agrobacterium tumefaciens complex</taxon>
    </lineage>
</organism>
<name>A0A7Z7FSU6_9HYPH</name>
<dbReference type="Gene3D" id="3.60.40.10">
    <property type="entry name" value="PPM-type phosphatase domain"/>
    <property type="match status" value="1"/>
</dbReference>
<dbReference type="InterPro" id="IPR038225">
    <property type="entry name" value="TagF_sf"/>
</dbReference>
<dbReference type="NCBIfam" id="TIGR03373">
    <property type="entry name" value="VI_minor_4"/>
    <property type="match status" value="1"/>
</dbReference>
<proteinExistence type="predicted"/>
<reference evidence="3 4" key="1">
    <citation type="submission" date="2016-10" db="EMBL/GenBank/DDBJ databases">
        <authorList>
            <person name="Varghese N."/>
            <person name="Submissions S."/>
        </authorList>
    </citation>
    <scope>NUCLEOTIDE SEQUENCE [LARGE SCALE GENOMIC DNA]</scope>
    <source>
        <strain evidence="3 4">PDC82</strain>
    </source>
</reference>
<dbReference type="InterPro" id="IPR017748">
    <property type="entry name" value="TagF"/>
</dbReference>
<dbReference type="SMART" id="SM00332">
    <property type="entry name" value="PP2Cc"/>
    <property type="match status" value="1"/>
</dbReference>
<sequence length="471" mass="51771">MADQASRSTQTAAESDRIGFFGKVPSHGDFISDGLERELIATFDDWMRSGMHACADMFAGRWTEIFSSSPPIRFIVESGIWGNCAYAGVLVPSADRVGRKYPLAIIAQLNGFRRHPRTLYLDDTWFMAVEALAETSMTGDFDMSRFNASIKKLRLPKPRDEDDAPERVRGRAPTSLWWHIDPVSRRARGLKFDGKPRASDFLRLFSDMTGKGDEDGSRAAPAPATVQEKTKQQIPPVTPAPAHPAEQPSSVIYSYATHPGTRLSLNADALFVSQTPSLFAIADGQGDTHSAAEAARLATNILAETPDAENPEMMAQQIRGKLGTVNSLLLSRQATGADGRPMASVVIASIIAHRLSVLWSGDARAYLLKNGTMHQLSRDHVVVGMKKQLSQCVGLSQQFRPDIVFDEWGLQDRLLLCSYPLVQILRERAIAEIVFNTPIKDCANALVQEALIENARENVSAIVIGNRREQG</sequence>
<evidence type="ECO:0000256" key="1">
    <source>
        <dbReference type="SAM" id="MobiDB-lite"/>
    </source>
</evidence>
<evidence type="ECO:0000313" key="3">
    <source>
        <dbReference type="EMBL" id="SDK18625.1"/>
    </source>
</evidence>
<feature type="domain" description="PPM-type phosphatase" evidence="2">
    <location>
        <begin position="252"/>
        <end position="466"/>
    </location>
</feature>
<protein>
    <submittedName>
        <fullName evidence="3">Type VI secretion system protein ImpM</fullName>
    </submittedName>
</protein>
<dbReference type="Proteomes" id="UP000198917">
    <property type="component" value="Unassembled WGS sequence"/>
</dbReference>
<dbReference type="InterPro" id="IPR036457">
    <property type="entry name" value="PPM-type-like_dom_sf"/>
</dbReference>
<dbReference type="RefSeq" id="WP_092733933.1">
    <property type="nucleotide sequence ID" value="NZ_FNEW01000005.1"/>
</dbReference>
<dbReference type="SUPFAM" id="SSF81606">
    <property type="entry name" value="PP2C-like"/>
    <property type="match status" value="1"/>
</dbReference>
<dbReference type="PROSITE" id="PS51746">
    <property type="entry name" value="PPM_2"/>
    <property type="match status" value="1"/>
</dbReference>
<comment type="caution">
    <text evidence="3">The sequence shown here is derived from an EMBL/GenBank/DDBJ whole genome shotgun (WGS) entry which is preliminary data.</text>
</comment>
<evidence type="ECO:0000313" key="4">
    <source>
        <dbReference type="Proteomes" id="UP000198917"/>
    </source>
</evidence>
<dbReference type="Pfam" id="PF09867">
    <property type="entry name" value="TagF_N"/>
    <property type="match status" value="1"/>
</dbReference>
<evidence type="ECO:0000259" key="2">
    <source>
        <dbReference type="PROSITE" id="PS51746"/>
    </source>
</evidence>
<feature type="region of interest" description="Disordered" evidence="1">
    <location>
        <begin position="209"/>
        <end position="246"/>
    </location>
</feature>
<dbReference type="InterPro" id="IPR001932">
    <property type="entry name" value="PPM-type_phosphatase-like_dom"/>
</dbReference>